<dbReference type="PANTHER" id="PTHR41248:SF1">
    <property type="entry name" value="NORD PROTEIN"/>
    <property type="match status" value="1"/>
</dbReference>
<dbReference type="PANTHER" id="PTHR41248">
    <property type="entry name" value="NORD PROTEIN"/>
    <property type="match status" value="1"/>
</dbReference>
<name>A0ABW4W390_9BACI</name>
<dbReference type="InterPro" id="IPR051928">
    <property type="entry name" value="NorD/CobT"/>
</dbReference>
<dbReference type="Gene3D" id="3.40.50.410">
    <property type="entry name" value="von Willebrand factor, type A domain"/>
    <property type="match status" value="1"/>
</dbReference>
<evidence type="ECO:0000259" key="2">
    <source>
        <dbReference type="SMART" id="SM00327"/>
    </source>
</evidence>
<dbReference type="CDD" id="cd01454">
    <property type="entry name" value="vWA_norD_type"/>
    <property type="match status" value="1"/>
</dbReference>
<feature type="compositionally biased region" description="Polar residues" evidence="1">
    <location>
        <begin position="321"/>
        <end position="332"/>
    </location>
</feature>
<comment type="caution">
    <text evidence="3">The sequence shown here is derived from an EMBL/GenBank/DDBJ whole genome shotgun (WGS) entry which is preliminary data.</text>
</comment>
<evidence type="ECO:0000313" key="3">
    <source>
        <dbReference type="EMBL" id="MFD2045235.1"/>
    </source>
</evidence>
<keyword evidence="4" id="KW-1185">Reference proteome</keyword>
<feature type="domain" description="VWFA" evidence="2">
    <location>
        <begin position="444"/>
        <end position="635"/>
    </location>
</feature>
<gene>
    <name evidence="3" type="ORF">ACFSJF_13220</name>
</gene>
<dbReference type="InterPro" id="IPR002035">
    <property type="entry name" value="VWF_A"/>
</dbReference>
<dbReference type="EMBL" id="JBHUHQ010000017">
    <property type="protein sequence ID" value="MFD2045235.1"/>
    <property type="molecule type" value="Genomic_DNA"/>
</dbReference>
<protein>
    <submittedName>
        <fullName evidence="3">VWA domain-containing protein</fullName>
    </submittedName>
</protein>
<dbReference type="RefSeq" id="WP_377557878.1">
    <property type="nucleotide sequence ID" value="NZ_JBHUHQ010000017.1"/>
</dbReference>
<accession>A0ABW4W390</accession>
<sequence length="639" mass="74241">MYRFNDKKVDTNLFLQLQDLSTVLSNNPDIAFEYNYGSFIDMVDHKVTASRFFWDNTKDNIKEAGLKTDVYLRTIGTLKYTSIPDMKMFLTNIQQVSIPKFATQLIALLEDIRLEELIKKERPGTKNVFTVRRNYHKHYFERQLASNVNRSYPLDELFCLIYLLIQSDQPDPRFPKANEAQLDLLDTLKPLIYTIFEANSTADITRVTEQIVFKVESRYDGDSLNEYFIFPIVHMEQYTRNTLFDELTRTDKLMNDDFEEVDEENSEYFDEKFSTWHRENKNGESNQTFLQFELEQGTKTSLLGDGARETEEGDQAMASIQGASGESKQNDYSEMESMDKQESNRGSNTDEAIYGEENRNAVKIDKEAESPSMEDLKQYQDFVLAVEPYKRKLSKTIEKTLEHKKNSPRKDLVFGRLSKKLLPIVIDDSRRVFYKKNNESNEIDAVFTLLVDCSASMHNKMDETKKGIVLFHEVLQELKIPHRITGFWEDANEVKEGYQPNYFHRVHSFSDSFYEKNGAKIMQLEPEEDNRDGFSIRVATKELQARREKNKFLLVFSDGEPAASNYEQNGIVDTNEAVAEARKRGIDVIGMFLADGEIQEHDDLTMKNIYGKERLMIPSVSELPEHFTPLLKKLLLKSL</sequence>
<proteinExistence type="predicted"/>
<dbReference type="SMART" id="SM00327">
    <property type="entry name" value="VWA"/>
    <property type="match status" value="1"/>
</dbReference>
<dbReference type="InterPro" id="IPR036465">
    <property type="entry name" value="vWFA_dom_sf"/>
</dbReference>
<dbReference type="InterPro" id="IPR025861">
    <property type="entry name" value="CobT_VWA_dom"/>
</dbReference>
<reference evidence="4" key="1">
    <citation type="journal article" date="2019" name="Int. J. Syst. Evol. Microbiol.">
        <title>The Global Catalogue of Microorganisms (GCM) 10K type strain sequencing project: providing services to taxonomists for standard genome sequencing and annotation.</title>
        <authorList>
            <consortium name="The Broad Institute Genomics Platform"/>
            <consortium name="The Broad Institute Genome Sequencing Center for Infectious Disease"/>
            <person name="Wu L."/>
            <person name="Ma J."/>
        </authorList>
    </citation>
    <scope>NUCLEOTIDE SEQUENCE [LARGE SCALE GENOMIC DNA]</scope>
    <source>
        <strain evidence="4">R28</strain>
    </source>
</reference>
<feature type="region of interest" description="Disordered" evidence="1">
    <location>
        <begin position="309"/>
        <end position="371"/>
    </location>
</feature>
<dbReference type="Proteomes" id="UP001597383">
    <property type="component" value="Unassembled WGS sequence"/>
</dbReference>
<organism evidence="3 4">
    <name type="scientific">Ornithinibacillus salinisoli</name>
    <dbReference type="NCBI Taxonomy" id="1848459"/>
    <lineage>
        <taxon>Bacteria</taxon>
        <taxon>Bacillati</taxon>
        <taxon>Bacillota</taxon>
        <taxon>Bacilli</taxon>
        <taxon>Bacillales</taxon>
        <taxon>Bacillaceae</taxon>
        <taxon>Ornithinibacillus</taxon>
    </lineage>
</organism>
<evidence type="ECO:0000256" key="1">
    <source>
        <dbReference type="SAM" id="MobiDB-lite"/>
    </source>
</evidence>
<evidence type="ECO:0000313" key="4">
    <source>
        <dbReference type="Proteomes" id="UP001597383"/>
    </source>
</evidence>
<dbReference type="Pfam" id="PF11775">
    <property type="entry name" value="CobT_C"/>
    <property type="match status" value="1"/>
</dbReference>
<dbReference type="SUPFAM" id="SSF53300">
    <property type="entry name" value="vWA-like"/>
    <property type="match status" value="1"/>
</dbReference>
<feature type="compositionally biased region" description="Basic and acidic residues" evidence="1">
    <location>
        <begin position="356"/>
        <end position="371"/>
    </location>
</feature>